<keyword evidence="3" id="KW-1185">Reference proteome</keyword>
<evidence type="ECO:0000313" key="3">
    <source>
        <dbReference type="Proteomes" id="UP000694044"/>
    </source>
</evidence>
<feature type="compositionally biased region" description="Polar residues" evidence="1">
    <location>
        <begin position="177"/>
        <end position="188"/>
    </location>
</feature>
<feature type="compositionally biased region" description="Polar residues" evidence="1">
    <location>
        <begin position="1"/>
        <end position="21"/>
    </location>
</feature>
<organism evidence="2 3">
    <name type="scientific">Phytophthora pseudosyringae</name>
    <dbReference type="NCBI Taxonomy" id="221518"/>
    <lineage>
        <taxon>Eukaryota</taxon>
        <taxon>Sar</taxon>
        <taxon>Stramenopiles</taxon>
        <taxon>Oomycota</taxon>
        <taxon>Peronosporomycetes</taxon>
        <taxon>Peronosporales</taxon>
        <taxon>Peronosporaceae</taxon>
        <taxon>Phytophthora</taxon>
    </lineage>
</organism>
<dbReference type="Proteomes" id="UP000694044">
    <property type="component" value="Unassembled WGS sequence"/>
</dbReference>
<dbReference type="AlphaFoldDB" id="A0A8T1V2T3"/>
<evidence type="ECO:0000256" key="1">
    <source>
        <dbReference type="SAM" id="MobiDB-lite"/>
    </source>
</evidence>
<reference evidence="2" key="1">
    <citation type="submission" date="2021-02" db="EMBL/GenBank/DDBJ databases">
        <authorList>
            <person name="Palmer J.M."/>
        </authorList>
    </citation>
    <scope>NUCLEOTIDE SEQUENCE</scope>
    <source>
        <strain evidence="2">SCRP734</strain>
    </source>
</reference>
<protein>
    <submittedName>
        <fullName evidence="2">Uncharacterized protein</fullName>
    </submittedName>
</protein>
<proteinExistence type="predicted"/>
<feature type="region of interest" description="Disordered" evidence="1">
    <location>
        <begin position="1"/>
        <end position="28"/>
    </location>
</feature>
<dbReference type="EMBL" id="JAGDFM010001404">
    <property type="protein sequence ID" value="KAG7375241.1"/>
    <property type="molecule type" value="Genomic_DNA"/>
</dbReference>
<dbReference type="OrthoDB" id="167202at2759"/>
<name>A0A8T1V2T3_9STRA</name>
<gene>
    <name evidence="2" type="ORF">PHYPSEUDO_002366</name>
</gene>
<comment type="caution">
    <text evidence="2">The sequence shown here is derived from an EMBL/GenBank/DDBJ whole genome shotgun (WGS) entry which is preliminary data.</text>
</comment>
<accession>A0A8T1V2T3</accession>
<evidence type="ECO:0000313" key="2">
    <source>
        <dbReference type="EMBL" id="KAG7375241.1"/>
    </source>
</evidence>
<feature type="region of interest" description="Disordered" evidence="1">
    <location>
        <begin position="177"/>
        <end position="236"/>
    </location>
</feature>
<sequence length="347" mass="38120">MPCSLATGSPSPARSRGTTLQRPGRFTPPESLIQSLDKAIANHGTEADLRMIASRAIHRSRVSVAEKLKLFIPAGHLARTHQLDEIMHAINEEQKMLLGLHRWLRFATSFTSLPGRCIRFTCTSRDSATRLGGGLTSRDRSLWFNSSECLSQLMLDETTALREICFDGFSNPTFVQHKNRSLNTTPPSIATPKAKQEQERQAARTPNPGDVATEEAPDAPTLYGAGTTSTDEVEDLTPPQAMFWTRHDGERMLRFWNGSMQAPPPTRFELAFNDPEDDDDVGDTDVAVFGNGTIVSANPLKSSLEVGTVITAHSMLHTKRTKMPRSRFRATAGAMKAAFADLSDPEG</sequence>